<feature type="transmembrane region" description="Helical" evidence="1">
    <location>
        <begin position="111"/>
        <end position="131"/>
    </location>
</feature>
<keyword evidence="1" id="KW-0472">Membrane</keyword>
<feature type="transmembrane region" description="Helical" evidence="1">
    <location>
        <begin position="71"/>
        <end position="91"/>
    </location>
</feature>
<dbReference type="InterPro" id="IPR016174">
    <property type="entry name" value="Di-haem_cyt_TM"/>
</dbReference>
<feature type="transmembrane region" description="Helical" evidence="1">
    <location>
        <begin position="31"/>
        <end position="50"/>
    </location>
</feature>
<evidence type="ECO:0000313" key="3">
    <source>
        <dbReference type="Proteomes" id="UP000886886"/>
    </source>
</evidence>
<protein>
    <submittedName>
        <fullName evidence="2">DUF4405 domain-containing protein</fullName>
    </submittedName>
</protein>
<keyword evidence="1" id="KW-0812">Transmembrane</keyword>
<dbReference type="GO" id="GO:0022904">
    <property type="term" value="P:respiratory electron transport chain"/>
    <property type="evidence" value="ECO:0007669"/>
    <property type="project" value="InterPro"/>
</dbReference>
<name>A0A9D1D2T1_9FIRM</name>
<dbReference type="EMBL" id="DVFT01000162">
    <property type="protein sequence ID" value="HIQ97114.1"/>
    <property type="molecule type" value="Genomic_DNA"/>
</dbReference>
<reference evidence="2" key="1">
    <citation type="submission" date="2020-10" db="EMBL/GenBank/DDBJ databases">
        <authorList>
            <person name="Gilroy R."/>
        </authorList>
    </citation>
    <scope>NUCLEOTIDE SEQUENCE</scope>
    <source>
        <strain evidence="2">ChiSjej3B21-11622</strain>
    </source>
</reference>
<dbReference type="GO" id="GO:0016020">
    <property type="term" value="C:membrane"/>
    <property type="evidence" value="ECO:0007669"/>
    <property type="project" value="InterPro"/>
</dbReference>
<dbReference type="AlphaFoldDB" id="A0A9D1D2T1"/>
<reference evidence="2" key="2">
    <citation type="journal article" date="2021" name="PeerJ">
        <title>Extensive microbial diversity within the chicken gut microbiome revealed by metagenomics and culture.</title>
        <authorList>
            <person name="Gilroy R."/>
            <person name="Ravi A."/>
            <person name="Getino M."/>
            <person name="Pursley I."/>
            <person name="Horton D.L."/>
            <person name="Alikhan N.F."/>
            <person name="Baker D."/>
            <person name="Gharbi K."/>
            <person name="Hall N."/>
            <person name="Watson M."/>
            <person name="Adriaenssens E.M."/>
            <person name="Foster-Nyarko E."/>
            <person name="Jarju S."/>
            <person name="Secka A."/>
            <person name="Antonio M."/>
            <person name="Oren A."/>
            <person name="Chaudhuri R.R."/>
            <person name="La Ragione R."/>
            <person name="Hildebrand F."/>
            <person name="Pallen M.J."/>
        </authorList>
    </citation>
    <scope>NUCLEOTIDE SEQUENCE</scope>
    <source>
        <strain evidence="2">ChiSjej3B21-11622</strain>
    </source>
</reference>
<gene>
    <name evidence="2" type="ORF">IAB26_11200</name>
</gene>
<accession>A0A9D1D2T1</accession>
<feature type="transmembrane region" description="Helical" evidence="1">
    <location>
        <begin position="192"/>
        <end position="214"/>
    </location>
</feature>
<dbReference type="Proteomes" id="UP000886886">
    <property type="component" value="Unassembled WGS sequence"/>
</dbReference>
<evidence type="ECO:0000313" key="2">
    <source>
        <dbReference type="EMBL" id="HIQ97114.1"/>
    </source>
</evidence>
<feature type="transmembrane region" description="Helical" evidence="1">
    <location>
        <begin position="7"/>
        <end position="25"/>
    </location>
</feature>
<sequence length="226" mass="25605">MNSKQKMKIGVDILMTAGLLFLMPYEMIGEAAHEWIGAGMFVLLILHHILNRKWTKQIGKGSYTPLRVVQTILVALILVCILGSMVSGIILSRHIFSFLGIRGLTSPARVVHMTCAYWGFVLMSLHLGIHWSMMMGMAKKHMGKPSAVRTWIARISGLAVAAYGLYAFLKRDLLSYMLMQVHFVFFDYEEPVAFFILDYMAAMGFFVFLGHYASRALVKSTHRKKH</sequence>
<organism evidence="2 3">
    <name type="scientific">Candidatus Limivivens merdigallinarum</name>
    <dbReference type="NCBI Taxonomy" id="2840859"/>
    <lineage>
        <taxon>Bacteria</taxon>
        <taxon>Bacillati</taxon>
        <taxon>Bacillota</taxon>
        <taxon>Clostridia</taxon>
        <taxon>Lachnospirales</taxon>
        <taxon>Lachnospiraceae</taxon>
        <taxon>Lachnospiraceae incertae sedis</taxon>
        <taxon>Candidatus Limivivens</taxon>
    </lineage>
</organism>
<dbReference type="SUPFAM" id="SSF81342">
    <property type="entry name" value="Transmembrane di-heme cytochromes"/>
    <property type="match status" value="1"/>
</dbReference>
<comment type="caution">
    <text evidence="2">The sequence shown here is derived from an EMBL/GenBank/DDBJ whole genome shotgun (WGS) entry which is preliminary data.</text>
</comment>
<proteinExistence type="predicted"/>
<feature type="transmembrane region" description="Helical" evidence="1">
    <location>
        <begin position="151"/>
        <end position="169"/>
    </location>
</feature>
<evidence type="ECO:0000256" key="1">
    <source>
        <dbReference type="SAM" id="Phobius"/>
    </source>
</evidence>
<keyword evidence="1" id="KW-1133">Transmembrane helix</keyword>